<dbReference type="Gene3D" id="3.30.1380.20">
    <property type="entry name" value="Trafficking protein particle complex subunit 3"/>
    <property type="match status" value="1"/>
</dbReference>
<dbReference type="InterPro" id="IPR004096">
    <property type="entry name" value="V4R"/>
</dbReference>
<dbReference type="InterPro" id="IPR024096">
    <property type="entry name" value="NO_sig/Golgi_transp_ligand-bd"/>
</dbReference>
<dbReference type="PANTHER" id="PTHR35090:SF1">
    <property type="entry name" value="SLR0144 PROTEIN"/>
    <property type="match status" value="1"/>
</dbReference>
<proteinExistence type="predicted"/>
<protein>
    <recommendedName>
        <fullName evidence="1">4-vinyl reductase 4VR domain-containing protein</fullName>
    </recommendedName>
</protein>
<reference evidence="2" key="1">
    <citation type="submission" date="2019-03" db="EMBL/GenBank/DDBJ databases">
        <authorList>
            <person name="Hao L."/>
        </authorList>
    </citation>
    <scope>NUCLEOTIDE SEQUENCE</scope>
</reference>
<sequence>MCKTMKQLPFSSGHWLEQFMISTAQYVLEEHLDEIKFDSKNPVQACLAFLYFMDREGFLKAGDYRLEDSGDSLLVQVERNNCVYRDYCLRAPIEGLPLYCARLSSFQAVLRHVTGTDYSTSLETDESGVCHGRLFPSTRPTEEIVTREEHILKVAGRRAILLPQETYASLFMSIKEHAPHAIKHVLYDAGYRSALSLAGRTKTFYPDPEECLQLLLEVIKNDGLGNVELVSFNLTRGRARIRCYDSFQVSVENEYGSLYRSPQVTCDLFRGIFAAYFSVLLEQEIICEEMRCQAVEGDYCEFLIMPLPKELWEEEPRDGKNL</sequence>
<dbReference type="AlphaFoldDB" id="A0A485M6H5"/>
<dbReference type="SMART" id="SM00989">
    <property type="entry name" value="V4R"/>
    <property type="match status" value="1"/>
</dbReference>
<dbReference type="Pfam" id="PF02830">
    <property type="entry name" value="V4R"/>
    <property type="match status" value="1"/>
</dbReference>
<name>A0A485M6H5_9ZZZZ</name>
<feature type="domain" description="4-vinyl reductase 4VR" evidence="1">
    <location>
        <begin position="244"/>
        <end position="306"/>
    </location>
</feature>
<accession>A0A485M6H5</accession>
<dbReference type="PANTHER" id="PTHR35090">
    <property type="entry name" value="DNA-DIRECTED RNA POLYMERASE SUBUNIT I"/>
    <property type="match status" value="1"/>
</dbReference>
<evidence type="ECO:0000259" key="1">
    <source>
        <dbReference type="SMART" id="SM00989"/>
    </source>
</evidence>
<evidence type="ECO:0000313" key="2">
    <source>
        <dbReference type="EMBL" id="VFU14935.1"/>
    </source>
</evidence>
<organism evidence="2">
    <name type="scientific">anaerobic digester metagenome</name>
    <dbReference type="NCBI Taxonomy" id="1263854"/>
    <lineage>
        <taxon>unclassified sequences</taxon>
        <taxon>metagenomes</taxon>
        <taxon>ecological metagenomes</taxon>
    </lineage>
</organism>
<dbReference type="SUPFAM" id="SSF111126">
    <property type="entry name" value="Ligand-binding domain in the NO signalling and Golgi transport"/>
    <property type="match status" value="1"/>
</dbReference>
<gene>
    <name evidence="2" type="ORF">SCFA_2780001</name>
</gene>
<dbReference type="EMBL" id="CAADRN010000199">
    <property type="protein sequence ID" value="VFU14935.1"/>
    <property type="molecule type" value="Genomic_DNA"/>
</dbReference>